<dbReference type="InterPro" id="IPR041698">
    <property type="entry name" value="Methyltransf_25"/>
</dbReference>
<organism evidence="2 3">
    <name type="scientific">Achromobacter anxifer</name>
    <dbReference type="NCBI Taxonomy" id="1287737"/>
    <lineage>
        <taxon>Bacteria</taxon>
        <taxon>Pseudomonadati</taxon>
        <taxon>Pseudomonadota</taxon>
        <taxon>Betaproteobacteria</taxon>
        <taxon>Burkholderiales</taxon>
        <taxon>Alcaligenaceae</taxon>
        <taxon>Achromobacter</taxon>
    </lineage>
</organism>
<accession>A0A6S7EAZ5</accession>
<dbReference type="RefSeq" id="WP_175209088.1">
    <property type="nucleotide sequence ID" value="NZ_CADILG010000038.1"/>
</dbReference>
<protein>
    <recommendedName>
        <fullName evidence="1">Methyltransferase domain-containing protein</fullName>
    </recommendedName>
</protein>
<dbReference type="InterPro" id="IPR029063">
    <property type="entry name" value="SAM-dependent_MTases_sf"/>
</dbReference>
<dbReference type="Proteomes" id="UP000494117">
    <property type="component" value="Unassembled WGS sequence"/>
</dbReference>
<reference evidence="2 3" key="1">
    <citation type="submission" date="2020-04" db="EMBL/GenBank/DDBJ databases">
        <authorList>
            <person name="De Canck E."/>
        </authorList>
    </citation>
    <scope>NUCLEOTIDE SEQUENCE [LARGE SCALE GENOMIC DNA]</scope>
    <source>
        <strain evidence="2 3">LMG 26858</strain>
    </source>
</reference>
<dbReference type="AlphaFoldDB" id="A0A6S7EAZ5"/>
<proteinExistence type="predicted"/>
<evidence type="ECO:0000259" key="1">
    <source>
        <dbReference type="Pfam" id="PF13649"/>
    </source>
</evidence>
<evidence type="ECO:0000313" key="2">
    <source>
        <dbReference type="EMBL" id="CAB3904407.1"/>
    </source>
</evidence>
<gene>
    <name evidence="2" type="ORF">LMG26858_04404</name>
</gene>
<dbReference type="Gene3D" id="2.20.130.10">
    <property type="entry name" value="CAC2371-like domains"/>
    <property type="match status" value="1"/>
</dbReference>
<feature type="domain" description="Methyltransferase" evidence="1">
    <location>
        <begin position="40"/>
        <end position="135"/>
    </location>
</feature>
<sequence>MPNRYGKLASWIYHLDKPIGHSFGDLEFYRQRLTGCDGPILEPAVGNGRIFIPMLEMGLAIEGFDASQDMLDHCRQECLSRGLAPALTCQTFEQFSYGRRFACIVMPAGSLQLITETASAMAVLKRFWDHLLPGGRLIVDIDPIESLIGEASSVRSWVVDGSDLLTLTSHRAEIDYIKQTTLDHLRYEHWRDGALLSTELDLFHLRWWGVEELALALRETGFVDVVVSGDYQHGRYPRNGARIISLEASRPSRCI</sequence>
<evidence type="ECO:0000313" key="3">
    <source>
        <dbReference type="Proteomes" id="UP000494117"/>
    </source>
</evidence>
<keyword evidence="3" id="KW-1185">Reference proteome</keyword>
<dbReference type="SUPFAM" id="SSF53335">
    <property type="entry name" value="S-adenosyl-L-methionine-dependent methyltransferases"/>
    <property type="match status" value="1"/>
</dbReference>
<dbReference type="Pfam" id="PF13649">
    <property type="entry name" value="Methyltransf_25"/>
    <property type="match status" value="1"/>
</dbReference>
<dbReference type="Gene3D" id="3.40.50.150">
    <property type="entry name" value="Vaccinia Virus protein VP39"/>
    <property type="match status" value="1"/>
</dbReference>
<name>A0A6S7EAZ5_9BURK</name>
<dbReference type="EMBL" id="CADILG010000038">
    <property type="protein sequence ID" value="CAB3904407.1"/>
    <property type="molecule type" value="Genomic_DNA"/>
</dbReference>